<gene>
    <name evidence="2" type="ORF">E2986_13410</name>
</gene>
<name>A0A833VPX3_9HYME</name>
<accession>A0A833VPX3</accession>
<sequence length="389" mass="38911">MAEDRGTLRKPETTHTIENFIGTPIGTLEECSRELERVALLTLNTVVILLQQRLTSTFVAAHSSGRREFEERVKGVVEGGVMPVRVAQRPPGGIPLHAGVPVAPSSVTASGPSGRCLGGPAAPPAGSPPLPPSLQALGGGVSNNANSNTAGPASNGSSNGNHGLQNTGNASVNNANSIVGTANNVGLGGGVSTTSGATNPLQAMASAAASLTQLNNMANGPLPPLAATGPTGPPSLPPPQPATTPTHGGPPTPHAGVTGGPHLNGASPSPHPMPPHGMMSGSPHAPHPHMGGGGPSPHPHHPGPHMVGSPHHPGPHPMGPTASMIGAGMQPQGAPGMCGPGPTGPMGPHAHPQGPGVPGQPHMHNDPFYCSPFGSHYFRINTRRHSLRL</sequence>
<feature type="compositionally biased region" description="Pro residues" evidence="1">
    <location>
        <begin position="121"/>
        <end position="132"/>
    </location>
</feature>
<protein>
    <submittedName>
        <fullName evidence="2">Uncharacterized protein</fullName>
    </submittedName>
</protein>
<reference evidence="2" key="1">
    <citation type="submission" date="2019-11" db="EMBL/GenBank/DDBJ databases">
        <title>The nuclear and mitochondrial genomes of Frieseomelitta varia - a highly eusocial stingless bee (Meliponini) with a permanently sterile worker caste.</title>
        <authorList>
            <person name="Freitas F.C.P."/>
            <person name="Lourenco A.P."/>
            <person name="Nunes F.M.F."/>
            <person name="Paschoal A.R."/>
            <person name="Abreu F.C.P."/>
            <person name="Barbin F.O."/>
            <person name="Bataglia L."/>
            <person name="Cardoso-Junior C.A.M."/>
            <person name="Cervoni M.S."/>
            <person name="Silva S.R."/>
            <person name="Dalarmi F."/>
            <person name="Del Lama M.A."/>
            <person name="Depintor T.S."/>
            <person name="Ferreira K.M."/>
            <person name="Goria P.S."/>
            <person name="Jaskot M.C."/>
            <person name="Lago D.C."/>
            <person name="Luna-Lucena D."/>
            <person name="Moda L.M."/>
            <person name="Nascimento L."/>
            <person name="Pedrino M."/>
            <person name="Rabico F.O."/>
            <person name="Sanches F.C."/>
            <person name="Santos D.E."/>
            <person name="Santos C.G."/>
            <person name="Vieira J."/>
            <person name="Lopes T.F."/>
            <person name="Barchuk A.R."/>
            <person name="Hartfelder K."/>
            <person name="Simoes Z.L.P."/>
            <person name="Bitondi M.M.G."/>
            <person name="Pinheiro D.G."/>
        </authorList>
    </citation>
    <scope>NUCLEOTIDE SEQUENCE</scope>
    <source>
        <strain evidence="2">USP_RPSP 00005682</strain>
        <tissue evidence="2">Whole individual</tissue>
    </source>
</reference>
<dbReference type="AlphaFoldDB" id="A0A833VPX3"/>
<feature type="compositionally biased region" description="Polar residues" evidence="1">
    <location>
        <begin position="142"/>
        <end position="172"/>
    </location>
</feature>
<feature type="region of interest" description="Disordered" evidence="1">
    <location>
        <begin position="215"/>
        <end position="359"/>
    </location>
</feature>
<feature type="region of interest" description="Disordered" evidence="1">
    <location>
        <begin position="105"/>
        <end position="172"/>
    </location>
</feature>
<organism evidence="2 3">
    <name type="scientific">Frieseomelitta varia</name>
    <dbReference type="NCBI Taxonomy" id="561572"/>
    <lineage>
        <taxon>Eukaryota</taxon>
        <taxon>Metazoa</taxon>
        <taxon>Ecdysozoa</taxon>
        <taxon>Arthropoda</taxon>
        <taxon>Hexapoda</taxon>
        <taxon>Insecta</taxon>
        <taxon>Pterygota</taxon>
        <taxon>Neoptera</taxon>
        <taxon>Endopterygota</taxon>
        <taxon>Hymenoptera</taxon>
        <taxon>Apocrita</taxon>
        <taxon>Aculeata</taxon>
        <taxon>Apoidea</taxon>
        <taxon>Anthophila</taxon>
        <taxon>Apidae</taxon>
        <taxon>Frieseomelitta</taxon>
    </lineage>
</organism>
<evidence type="ECO:0000313" key="3">
    <source>
        <dbReference type="Proteomes" id="UP000655588"/>
    </source>
</evidence>
<dbReference type="Proteomes" id="UP000655588">
    <property type="component" value="Unassembled WGS sequence"/>
</dbReference>
<keyword evidence="3" id="KW-1185">Reference proteome</keyword>
<feature type="compositionally biased region" description="Low complexity" evidence="1">
    <location>
        <begin position="346"/>
        <end position="359"/>
    </location>
</feature>
<evidence type="ECO:0000256" key="1">
    <source>
        <dbReference type="SAM" id="MobiDB-lite"/>
    </source>
</evidence>
<dbReference type="EMBL" id="WNWW01000250">
    <property type="protein sequence ID" value="KAF3427571.1"/>
    <property type="molecule type" value="Genomic_DNA"/>
</dbReference>
<proteinExistence type="predicted"/>
<comment type="caution">
    <text evidence="2">The sequence shown here is derived from an EMBL/GenBank/DDBJ whole genome shotgun (WGS) entry which is preliminary data.</text>
</comment>
<evidence type="ECO:0000313" key="2">
    <source>
        <dbReference type="EMBL" id="KAF3427571.1"/>
    </source>
</evidence>
<feature type="compositionally biased region" description="Pro residues" evidence="1">
    <location>
        <begin position="231"/>
        <end position="253"/>
    </location>
</feature>